<name>A0A2G5B4W2_COERN</name>
<keyword evidence="2" id="KW-1185">Reference proteome</keyword>
<protein>
    <submittedName>
        <fullName evidence="1">Uncharacterized protein</fullName>
    </submittedName>
</protein>
<proteinExistence type="predicted"/>
<dbReference type="AlphaFoldDB" id="A0A2G5B4W2"/>
<sequence length="127" mass="14284">MEIIAESKRSTLDSYGAFEMRVLNKFNQEQPYCAGLKVLAERLRTMLIYNKRLDISEQAVCHGAMPKKPPGYTDECVFSLVPEDLIAKPSSIDPFVERVRHAKAISADLLAILERYAEMARNALAHG</sequence>
<gene>
    <name evidence="1" type="ORF">COEREDRAFT_83231</name>
</gene>
<dbReference type="Proteomes" id="UP000242474">
    <property type="component" value="Unassembled WGS sequence"/>
</dbReference>
<dbReference type="OrthoDB" id="10604016at2759"/>
<evidence type="ECO:0000313" key="1">
    <source>
        <dbReference type="EMBL" id="PIA13757.1"/>
    </source>
</evidence>
<accession>A0A2G5B4W2</accession>
<dbReference type="EMBL" id="KZ303527">
    <property type="protein sequence ID" value="PIA13757.1"/>
    <property type="molecule type" value="Genomic_DNA"/>
</dbReference>
<evidence type="ECO:0000313" key="2">
    <source>
        <dbReference type="Proteomes" id="UP000242474"/>
    </source>
</evidence>
<reference evidence="1 2" key="1">
    <citation type="journal article" date="2015" name="Genome Biol. Evol.">
        <title>Phylogenomic analyses indicate that early fungi evolved digesting cell walls of algal ancestors of land plants.</title>
        <authorList>
            <person name="Chang Y."/>
            <person name="Wang S."/>
            <person name="Sekimoto S."/>
            <person name="Aerts A.L."/>
            <person name="Choi C."/>
            <person name="Clum A."/>
            <person name="LaButti K.M."/>
            <person name="Lindquist E.A."/>
            <person name="Yee Ngan C."/>
            <person name="Ohm R.A."/>
            <person name="Salamov A.A."/>
            <person name="Grigoriev I.V."/>
            <person name="Spatafora J.W."/>
            <person name="Berbee M.L."/>
        </authorList>
    </citation>
    <scope>NUCLEOTIDE SEQUENCE [LARGE SCALE GENOMIC DNA]</scope>
    <source>
        <strain evidence="1 2">NRRL 1564</strain>
    </source>
</reference>
<organism evidence="1 2">
    <name type="scientific">Coemansia reversa (strain ATCC 12441 / NRRL 1564)</name>
    <dbReference type="NCBI Taxonomy" id="763665"/>
    <lineage>
        <taxon>Eukaryota</taxon>
        <taxon>Fungi</taxon>
        <taxon>Fungi incertae sedis</taxon>
        <taxon>Zoopagomycota</taxon>
        <taxon>Kickxellomycotina</taxon>
        <taxon>Kickxellomycetes</taxon>
        <taxon>Kickxellales</taxon>
        <taxon>Kickxellaceae</taxon>
        <taxon>Coemansia</taxon>
    </lineage>
</organism>